<dbReference type="RefSeq" id="WP_052052799.1">
    <property type="nucleotide sequence ID" value="NZ_AWTM01000077.1"/>
</dbReference>
<dbReference type="GO" id="GO:0016491">
    <property type="term" value="F:oxidoreductase activity"/>
    <property type="evidence" value="ECO:0007669"/>
    <property type="project" value="UniProtKB-KW"/>
</dbReference>
<evidence type="ECO:0000256" key="1">
    <source>
        <dbReference type="ARBA" id="ARBA00006484"/>
    </source>
</evidence>
<dbReference type="AlphaFoldDB" id="A0A0E3CFS9"/>
<keyword evidence="2" id="KW-0560">Oxidoreductase</keyword>
<dbReference type="Gene3D" id="3.40.50.720">
    <property type="entry name" value="NAD(P)-binding Rossmann-like Domain"/>
    <property type="match status" value="1"/>
</dbReference>
<dbReference type="SUPFAM" id="SSF51735">
    <property type="entry name" value="NAD(P)-binding Rossmann-fold domains"/>
    <property type="match status" value="1"/>
</dbReference>
<reference evidence="3 4" key="1">
    <citation type="submission" date="2013-09" db="EMBL/GenBank/DDBJ databases">
        <title>High correlation between genotypes and phenotypes of environmental bacteria Comamonas testosteroni strains.</title>
        <authorList>
            <person name="Liu L."/>
            <person name="Zhu W."/>
            <person name="Xia X."/>
            <person name="Xu B."/>
            <person name="Luo M."/>
            <person name="Wang G."/>
        </authorList>
    </citation>
    <scope>NUCLEOTIDE SEQUENCE [LARGE SCALE GENOMIC DNA]</scope>
    <source>
        <strain evidence="3 4">DF2</strain>
    </source>
</reference>
<organism evidence="3 4">
    <name type="scientific">Comamonas thiooxydans</name>
    <dbReference type="NCBI Taxonomy" id="363952"/>
    <lineage>
        <taxon>Bacteria</taxon>
        <taxon>Pseudomonadati</taxon>
        <taxon>Pseudomonadota</taxon>
        <taxon>Betaproteobacteria</taxon>
        <taxon>Burkholderiales</taxon>
        <taxon>Comamonadaceae</taxon>
        <taxon>Comamonas</taxon>
    </lineage>
</organism>
<comment type="similarity">
    <text evidence="1">Belongs to the short-chain dehydrogenases/reductases (SDR) family.</text>
</comment>
<dbReference type="InterPro" id="IPR036291">
    <property type="entry name" value="NAD(P)-bd_dom_sf"/>
</dbReference>
<comment type="caution">
    <text evidence="3">The sequence shown here is derived from an EMBL/GenBank/DDBJ whole genome shotgun (WGS) entry which is preliminary data.</text>
</comment>
<dbReference type="InterPro" id="IPR002347">
    <property type="entry name" value="SDR_fam"/>
</dbReference>
<evidence type="ECO:0008006" key="5">
    <source>
        <dbReference type="Google" id="ProtNLM"/>
    </source>
</evidence>
<dbReference type="Pfam" id="PF00106">
    <property type="entry name" value="adh_short"/>
    <property type="match status" value="1"/>
</dbReference>
<gene>
    <name evidence="3" type="ORF">P608_14260</name>
</gene>
<protein>
    <recommendedName>
        <fullName evidence="5">SDR family NAD(P)-dependent oxidoreductase</fullName>
    </recommendedName>
</protein>
<proteinExistence type="inferred from homology"/>
<sequence length="146" mass="15324">MNPSQASGSAKETAFVTGAASGIGLAEDGFRVALLDQNPDAIWKAAASLQGEGWDAIAHAADIRDRPAIAASLSAEARIDVMVCAAGIAPMHSFLGITKEDLHTAVNVSPLGTFICCEEATRRIKSNDCLTARKKEARRTCILRAS</sequence>
<keyword evidence="4" id="KW-1185">Reference proteome</keyword>
<evidence type="ECO:0000313" key="3">
    <source>
        <dbReference type="EMBL" id="KGH10749.1"/>
    </source>
</evidence>
<evidence type="ECO:0000256" key="2">
    <source>
        <dbReference type="ARBA" id="ARBA00023002"/>
    </source>
</evidence>
<dbReference type="PANTHER" id="PTHR43669">
    <property type="entry name" value="5-KETO-D-GLUCONATE 5-REDUCTASE"/>
    <property type="match status" value="1"/>
</dbReference>
<evidence type="ECO:0000313" key="4">
    <source>
        <dbReference type="Proteomes" id="UP000029549"/>
    </source>
</evidence>
<dbReference type="Proteomes" id="UP000029549">
    <property type="component" value="Unassembled WGS sequence"/>
</dbReference>
<dbReference type="PANTHER" id="PTHR43669:SF3">
    <property type="entry name" value="ALCOHOL DEHYDROGENASE, PUTATIVE (AFU_ORTHOLOGUE AFUA_3G03445)-RELATED"/>
    <property type="match status" value="1"/>
</dbReference>
<accession>A0A0E3CFS9</accession>
<name>A0A0E3CFS9_9BURK</name>
<dbReference type="EMBL" id="AWTP01000113">
    <property type="protein sequence ID" value="KGH10749.1"/>
    <property type="molecule type" value="Genomic_DNA"/>
</dbReference>